<dbReference type="PANTHER" id="PTHR30329">
    <property type="entry name" value="STATOR ELEMENT OF FLAGELLAR MOTOR COMPLEX"/>
    <property type="match status" value="1"/>
</dbReference>
<feature type="domain" description="OmpA-like" evidence="3">
    <location>
        <begin position="311"/>
        <end position="431"/>
    </location>
</feature>
<dbReference type="EMBL" id="ACYY01000006">
    <property type="protein sequence ID" value="EEW25729.1"/>
    <property type="molecule type" value="Genomic_DNA"/>
</dbReference>
<name>C8RZD2_9RHOB</name>
<evidence type="ECO:0000256" key="2">
    <source>
        <dbReference type="SAM" id="MobiDB-lite"/>
    </source>
</evidence>
<accession>C8RZD2</accession>
<dbReference type="SUPFAM" id="SSF103088">
    <property type="entry name" value="OmpA-like"/>
    <property type="match status" value="1"/>
</dbReference>
<dbReference type="InterPro" id="IPR006665">
    <property type="entry name" value="OmpA-like"/>
</dbReference>
<dbReference type="STRING" id="371731.Rsw2DRAFT_1160"/>
<evidence type="ECO:0000313" key="4">
    <source>
        <dbReference type="EMBL" id="EEW25729.1"/>
    </source>
</evidence>
<dbReference type="Gene3D" id="3.30.1330.60">
    <property type="entry name" value="OmpA-like domain"/>
    <property type="match status" value="1"/>
</dbReference>
<dbReference type="OrthoDB" id="9792021at2"/>
<dbReference type="InterPro" id="IPR036737">
    <property type="entry name" value="OmpA-like_sf"/>
</dbReference>
<dbReference type="PANTHER" id="PTHR30329:SF21">
    <property type="entry name" value="LIPOPROTEIN YIAD-RELATED"/>
    <property type="match status" value="1"/>
</dbReference>
<reference evidence="4 5" key="1">
    <citation type="submission" date="2009-08" db="EMBL/GenBank/DDBJ databases">
        <title>The draft genome of Rhodobacter sp. SW2.</title>
        <authorList>
            <consortium name="US DOE Joint Genome Institute (JGI-PGF)"/>
            <person name="Lucas S."/>
            <person name="Copeland A."/>
            <person name="Lapidus A."/>
            <person name="Glavina del Rio T."/>
            <person name="Tice H."/>
            <person name="Bruce D."/>
            <person name="Goodwin L."/>
            <person name="Pitluck S."/>
            <person name="Larimer F."/>
            <person name="Land M.L."/>
            <person name="Hauser L."/>
            <person name="Emerson D."/>
        </authorList>
    </citation>
    <scope>NUCLEOTIDE SEQUENCE [LARGE SCALE GENOMIC DNA]</scope>
    <source>
        <strain evidence="4 5">SW2</strain>
    </source>
</reference>
<dbReference type="Pfam" id="PF00691">
    <property type="entry name" value="OmpA"/>
    <property type="match status" value="1"/>
</dbReference>
<dbReference type="RefSeq" id="WP_008028993.1">
    <property type="nucleotide sequence ID" value="NZ_ACYY01000006.1"/>
</dbReference>
<dbReference type="InterPro" id="IPR050330">
    <property type="entry name" value="Bact_OuterMem_StrucFunc"/>
</dbReference>
<keyword evidence="5" id="KW-1185">Reference proteome</keyword>
<dbReference type="eggNOG" id="COG2885">
    <property type="taxonomic scope" value="Bacteria"/>
</dbReference>
<keyword evidence="1" id="KW-0472">Membrane</keyword>
<evidence type="ECO:0000256" key="1">
    <source>
        <dbReference type="PROSITE-ProRule" id="PRU00473"/>
    </source>
</evidence>
<dbReference type="GO" id="GO:0016020">
    <property type="term" value="C:membrane"/>
    <property type="evidence" value="ECO:0007669"/>
    <property type="project" value="UniProtKB-UniRule"/>
</dbReference>
<dbReference type="AlphaFoldDB" id="C8RZD2"/>
<evidence type="ECO:0000313" key="5">
    <source>
        <dbReference type="Proteomes" id="UP000010121"/>
    </source>
</evidence>
<feature type="non-terminal residue" evidence="4">
    <location>
        <position position="1"/>
    </location>
</feature>
<evidence type="ECO:0000259" key="3">
    <source>
        <dbReference type="PROSITE" id="PS51123"/>
    </source>
</evidence>
<sequence length="438" mass="45682">EQAAANADAAEAAAAQAAADQAAADAAAAQAAAAAAAADTAVVPATDPALEPLPILETAEGVEPPTAEAVSNLTDILSETTATDEAPVAAAAAAIAAETVAEPDATVIELTPETTRTSAQDFVAAAPAAPADGGAKARRKGLTDLEKFGLVVVGALVVGAILKNGDKVVSNTGDRVVVERDDGRYVVLKDDDTLLRRPGATVRTENFDDGSSRTTIERDDGSRIVTIRDASGRVLRRSRIDADGRVLRLIDDMEPVERIDVATLPQRDPARLVISTQDENAALRAALLASESDDLGRRFSLRQIREIREVRALAPTIDVDNITFDTGSAAIKATEAAKLARLGRLVANLIAANPSEMFLVEGHTDAVGSGSSNLALSDRRAESLALALTEYYGVPPENLVVQGYGETELRIDTLANEPANRRAAVRLISPLLERLAAN</sequence>
<dbReference type="Proteomes" id="UP000010121">
    <property type="component" value="Unassembled WGS sequence"/>
</dbReference>
<proteinExistence type="predicted"/>
<comment type="caution">
    <text evidence="4">The sequence shown here is derived from an EMBL/GenBank/DDBJ whole genome shotgun (WGS) entry which is preliminary data.</text>
</comment>
<gene>
    <name evidence="4" type="ORF">Rsw2DRAFT_1160</name>
</gene>
<feature type="region of interest" description="Disordered" evidence="2">
    <location>
        <begin position="1"/>
        <end position="21"/>
    </location>
</feature>
<dbReference type="CDD" id="cd07185">
    <property type="entry name" value="OmpA_C-like"/>
    <property type="match status" value="1"/>
</dbReference>
<protein>
    <submittedName>
        <fullName evidence="4">OmpA/MotB domain protein</fullName>
    </submittedName>
</protein>
<dbReference type="PROSITE" id="PS51123">
    <property type="entry name" value="OMPA_2"/>
    <property type="match status" value="1"/>
</dbReference>
<organism evidence="4 5">
    <name type="scientific">Rhodobacter ferrooxidans</name>
    <dbReference type="NCBI Taxonomy" id="371731"/>
    <lineage>
        <taxon>Bacteria</taxon>
        <taxon>Pseudomonadati</taxon>
        <taxon>Pseudomonadota</taxon>
        <taxon>Alphaproteobacteria</taxon>
        <taxon>Rhodobacterales</taxon>
        <taxon>Rhodobacter group</taxon>
        <taxon>Rhodobacter</taxon>
    </lineage>
</organism>